<evidence type="ECO:0000313" key="2">
    <source>
        <dbReference type="EMBL" id="KAF2902242.1"/>
    </source>
</evidence>
<dbReference type="AlphaFoldDB" id="A0A8K0DFN0"/>
<gene>
    <name evidence="2" type="ORF">ILUMI_03944</name>
</gene>
<feature type="compositionally biased region" description="Polar residues" evidence="1">
    <location>
        <begin position="152"/>
        <end position="162"/>
    </location>
</feature>
<feature type="region of interest" description="Disordered" evidence="1">
    <location>
        <begin position="144"/>
        <end position="168"/>
    </location>
</feature>
<evidence type="ECO:0000256" key="1">
    <source>
        <dbReference type="SAM" id="MobiDB-lite"/>
    </source>
</evidence>
<sequence length="168" mass="18946">MLCYITITELEAIVEEIQNGDDMGAVYIPPDVDTLTDEKDLDDDVLLEKVPVTDVVGTFEVHVESSDDDEPIAEPSTSKMKKVVKQKLPLPSWRKENLQYSSSPTSSKFRKVEEIKQQVGGKTPLFYLVVSLIQSQTKDAFEFAVEEEESNTEQPRTTTSWGRLSRDS</sequence>
<comment type="caution">
    <text evidence="2">The sequence shown here is derived from an EMBL/GenBank/DDBJ whole genome shotgun (WGS) entry which is preliminary data.</text>
</comment>
<protein>
    <submittedName>
        <fullName evidence="2">Uncharacterized protein</fullName>
    </submittedName>
</protein>
<evidence type="ECO:0000313" key="3">
    <source>
        <dbReference type="Proteomes" id="UP000801492"/>
    </source>
</evidence>
<proteinExistence type="predicted"/>
<reference evidence="2" key="1">
    <citation type="submission" date="2019-08" db="EMBL/GenBank/DDBJ databases">
        <title>The genome of the North American firefly Photinus pyralis.</title>
        <authorList>
            <consortium name="Photinus pyralis genome working group"/>
            <person name="Fallon T.R."/>
            <person name="Sander Lower S.E."/>
            <person name="Weng J.-K."/>
        </authorList>
    </citation>
    <scope>NUCLEOTIDE SEQUENCE</scope>
    <source>
        <strain evidence="2">TRF0915ILg1</strain>
        <tissue evidence="2">Whole body</tissue>
    </source>
</reference>
<dbReference type="EMBL" id="VTPC01001358">
    <property type="protein sequence ID" value="KAF2902242.1"/>
    <property type="molecule type" value="Genomic_DNA"/>
</dbReference>
<organism evidence="2 3">
    <name type="scientific">Ignelater luminosus</name>
    <name type="common">Cucubano</name>
    <name type="synonym">Pyrophorus luminosus</name>
    <dbReference type="NCBI Taxonomy" id="2038154"/>
    <lineage>
        <taxon>Eukaryota</taxon>
        <taxon>Metazoa</taxon>
        <taxon>Ecdysozoa</taxon>
        <taxon>Arthropoda</taxon>
        <taxon>Hexapoda</taxon>
        <taxon>Insecta</taxon>
        <taxon>Pterygota</taxon>
        <taxon>Neoptera</taxon>
        <taxon>Endopterygota</taxon>
        <taxon>Coleoptera</taxon>
        <taxon>Polyphaga</taxon>
        <taxon>Elateriformia</taxon>
        <taxon>Elateroidea</taxon>
        <taxon>Elateridae</taxon>
        <taxon>Agrypninae</taxon>
        <taxon>Pyrophorini</taxon>
        <taxon>Ignelater</taxon>
    </lineage>
</organism>
<accession>A0A8K0DFN0</accession>
<keyword evidence="3" id="KW-1185">Reference proteome</keyword>
<name>A0A8K0DFN0_IGNLU</name>
<dbReference type="Proteomes" id="UP000801492">
    <property type="component" value="Unassembled WGS sequence"/>
</dbReference>